<dbReference type="GO" id="GO:0006351">
    <property type="term" value="P:DNA-templated transcription"/>
    <property type="evidence" value="ECO:0007669"/>
    <property type="project" value="InterPro"/>
</dbReference>
<gene>
    <name evidence="2" type="ORF">KIH39_22850</name>
</gene>
<accession>A0A8E6B6X0</accession>
<dbReference type="Gene3D" id="1.10.150.20">
    <property type="entry name" value="5' to 3' exonuclease, C-terminal subdomain"/>
    <property type="match status" value="1"/>
</dbReference>
<dbReference type="GO" id="GO:0003677">
    <property type="term" value="F:DNA binding"/>
    <property type="evidence" value="ECO:0007669"/>
    <property type="project" value="InterPro"/>
</dbReference>
<dbReference type="GO" id="GO:0003899">
    <property type="term" value="F:DNA-directed RNA polymerase activity"/>
    <property type="evidence" value="ECO:0007669"/>
    <property type="project" value="InterPro"/>
</dbReference>
<protein>
    <recommendedName>
        <fullName evidence="1">RNA polymerase alpha subunit C-terminal domain-containing protein</fullName>
    </recommendedName>
</protein>
<dbReference type="Proteomes" id="UP000676194">
    <property type="component" value="Chromosome"/>
</dbReference>
<evidence type="ECO:0000313" key="2">
    <source>
        <dbReference type="EMBL" id="QVL31653.1"/>
    </source>
</evidence>
<dbReference type="InterPro" id="IPR011260">
    <property type="entry name" value="RNAP_asu_C"/>
</dbReference>
<evidence type="ECO:0000259" key="1">
    <source>
        <dbReference type="Pfam" id="PF03118"/>
    </source>
</evidence>
<reference evidence="2" key="1">
    <citation type="submission" date="2021-05" db="EMBL/GenBank/DDBJ databases">
        <title>Complete genome sequence of the cellulolytic planctomycete Telmatocola sphagniphila SP2T and characterization of the first cellulase from planctomycetes.</title>
        <authorList>
            <person name="Rakitin A.L."/>
            <person name="Beletsky A.V."/>
            <person name="Naumoff D.G."/>
            <person name="Kulichevskaya I.S."/>
            <person name="Mardanov A.V."/>
            <person name="Ravin N.V."/>
            <person name="Dedysh S.N."/>
        </authorList>
    </citation>
    <scope>NUCLEOTIDE SEQUENCE</scope>
    <source>
        <strain evidence="2">SP2T</strain>
    </source>
</reference>
<organism evidence="2 3">
    <name type="scientific">Telmatocola sphagniphila</name>
    <dbReference type="NCBI Taxonomy" id="1123043"/>
    <lineage>
        <taxon>Bacteria</taxon>
        <taxon>Pseudomonadati</taxon>
        <taxon>Planctomycetota</taxon>
        <taxon>Planctomycetia</taxon>
        <taxon>Gemmatales</taxon>
        <taxon>Gemmataceae</taxon>
    </lineage>
</organism>
<evidence type="ECO:0000313" key="3">
    <source>
        <dbReference type="Proteomes" id="UP000676194"/>
    </source>
</evidence>
<dbReference type="KEGG" id="tsph:KIH39_22850"/>
<dbReference type="EMBL" id="CP074694">
    <property type="protein sequence ID" value="QVL31653.1"/>
    <property type="molecule type" value="Genomic_DNA"/>
</dbReference>
<proteinExistence type="predicted"/>
<name>A0A8E6B6X0_9BACT</name>
<keyword evidence="3" id="KW-1185">Reference proteome</keyword>
<sequence>MSKARRRRPPIIEVKPQDRAIAELDLPVRIANALEKHHILYVDQLLQQKPSFFGTIPNFGDSAFRELKQTLSRHGVDYPANWRRKLRRRA</sequence>
<dbReference type="Pfam" id="PF03118">
    <property type="entry name" value="RNA_pol_A_CTD"/>
    <property type="match status" value="1"/>
</dbReference>
<dbReference type="RefSeq" id="WP_213495759.1">
    <property type="nucleotide sequence ID" value="NZ_CP074694.1"/>
</dbReference>
<feature type="domain" description="RNA polymerase alpha subunit C-terminal" evidence="1">
    <location>
        <begin position="16"/>
        <end position="72"/>
    </location>
</feature>
<dbReference type="SUPFAM" id="SSF47789">
    <property type="entry name" value="C-terminal domain of RNA polymerase alpha subunit"/>
    <property type="match status" value="1"/>
</dbReference>
<dbReference type="AlphaFoldDB" id="A0A8E6B6X0"/>